<dbReference type="EMBL" id="LS991952">
    <property type="protein sequence ID" value="SYV94500.1"/>
    <property type="molecule type" value="Genomic_DNA"/>
</dbReference>
<proteinExistence type="predicted"/>
<protein>
    <submittedName>
        <fullName evidence="2">Phenylalanine--tRNA ligase beta subunit</fullName>
        <ecNumber evidence="2">6.1.1.20</ecNumber>
    </submittedName>
</protein>
<organism evidence="2 3">
    <name type="scientific">Mycoplasmoides gallisepticum</name>
    <name type="common">Mycoplasma gallisepticum</name>
    <dbReference type="NCBI Taxonomy" id="2096"/>
    <lineage>
        <taxon>Bacteria</taxon>
        <taxon>Bacillati</taxon>
        <taxon>Mycoplasmatota</taxon>
        <taxon>Mycoplasmoidales</taxon>
        <taxon>Mycoplasmoidaceae</taxon>
        <taxon>Mycoplasmoides</taxon>
    </lineage>
</organism>
<gene>
    <name evidence="2" type="primary">pheT_3</name>
    <name evidence="2" type="ORF">NCTC10115_00824</name>
</gene>
<name>A0A3B0PF60_MYCGL</name>
<dbReference type="InterPro" id="IPR041616">
    <property type="entry name" value="PheRS_beta_core"/>
</dbReference>
<feature type="non-terminal residue" evidence="2">
    <location>
        <position position="201"/>
    </location>
</feature>
<dbReference type="AlphaFoldDB" id="A0A3B0PF60"/>
<dbReference type="Gene3D" id="3.30.930.10">
    <property type="entry name" value="Bira Bifunctional Protein, Domain 2"/>
    <property type="match status" value="1"/>
</dbReference>
<evidence type="ECO:0000313" key="2">
    <source>
        <dbReference type="EMBL" id="SYV94500.1"/>
    </source>
</evidence>
<dbReference type="Pfam" id="PF17759">
    <property type="entry name" value="tRNA_synthFbeta"/>
    <property type="match status" value="1"/>
</dbReference>
<feature type="domain" description="Phenylalanyl tRNA synthetase beta chain core" evidence="1">
    <location>
        <begin position="2"/>
        <end position="148"/>
    </location>
</feature>
<evidence type="ECO:0000313" key="3">
    <source>
        <dbReference type="Proteomes" id="UP000260136"/>
    </source>
</evidence>
<dbReference type="Proteomes" id="UP000260136">
    <property type="component" value="Chromosome"/>
</dbReference>
<keyword evidence="2" id="KW-0436">Ligase</keyword>
<dbReference type="EC" id="6.1.1.20" evidence="2"/>
<reference evidence="3" key="1">
    <citation type="submission" date="2018-06" db="EMBL/GenBank/DDBJ databases">
        <authorList>
            <consortium name="Pathogen Informatics"/>
        </authorList>
    </citation>
    <scope>NUCLEOTIDE SEQUENCE [LARGE SCALE GENOMIC DNA]</scope>
    <source>
        <strain evidence="3">NCTC10115</strain>
    </source>
</reference>
<sequence length="201" mass="23609">MSKPISETRQYYRQNILTNLLEVYQLNRSYKNKLYPIFEIQSLLTKNGANHHIGLVMANNLFNHSYDPSSGIKLDLITIKGISDIIVQNFGFNCNYQTINDDTYLVKNDSLKLVVYDETIGYIGKIKKSILKEFDLADQDIYCLDINLERLITSINRYVRTYEAYDHYQEVTRDITFQLKNEVDFNSFINVINSFNKLSKW</sequence>
<dbReference type="GO" id="GO:0004826">
    <property type="term" value="F:phenylalanine-tRNA ligase activity"/>
    <property type="evidence" value="ECO:0007669"/>
    <property type="project" value="UniProtKB-EC"/>
</dbReference>
<dbReference type="STRING" id="1006581.GCW_92037"/>
<accession>A0A3B0PF60</accession>
<dbReference type="SUPFAM" id="SSF55681">
    <property type="entry name" value="Class II aaRS and biotin synthetases"/>
    <property type="match status" value="1"/>
</dbReference>
<dbReference type="InterPro" id="IPR045864">
    <property type="entry name" value="aa-tRNA-synth_II/BPL/LPL"/>
</dbReference>
<evidence type="ECO:0000259" key="1">
    <source>
        <dbReference type="Pfam" id="PF17759"/>
    </source>
</evidence>